<keyword evidence="1" id="KW-0812">Transmembrane</keyword>
<dbReference type="OrthoDB" id="1252246at2"/>
<dbReference type="Proteomes" id="UP000184287">
    <property type="component" value="Unassembled WGS sequence"/>
</dbReference>
<keyword evidence="1" id="KW-0472">Membrane</keyword>
<accession>A0A1M4SY36</accession>
<evidence type="ECO:0000313" key="3">
    <source>
        <dbReference type="Proteomes" id="UP000184287"/>
    </source>
</evidence>
<organism evidence="2 3">
    <name type="scientific">Pedobacter caeni</name>
    <dbReference type="NCBI Taxonomy" id="288992"/>
    <lineage>
        <taxon>Bacteria</taxon>
        <taxon>Pseudomonadati</taxon>
        <taxon>Bacteroidota</taxon>
        <taxon>Sphingobacteriia</taxon>
        <taxon>Sphingobacteriales</taxon>
        <taxon>Sphingobacteriaceae</taxon>
        <taxon>Pedobacter</taxon>
    </lineage>
</organism>
<evidence type="ECO:0000256" key="1">
    <source>
        <dbReference type="SAM" id="Phobius"/>
    </source>
</evidence>
<dbReference type="AlphaFoldDB" id="A0A1M4SY36"/>
<dbReference type="EMBL" id="FQUQ01000001">
    <property type="protein sequence ID" value="SHE37138.1"/>
    <property type="molecule type" value="Genomic_DNA"/>
</dbReference>
<protein>
    <submittedName>
        <fullName evidence="2">Uncharacterized protein</fullName>
    </submittedName>
</protein>
<gene>
    <name evidence="2" type="ORF">SAMN04488522_10111</name>
</gene>
<proteinExistence type="predicted"/>
<feature type="transmembrane region" description="Helical" evidence="1">
    <location>
        <begin position="39"/>
        <end position="56"/>
    </location>
</feature>
<keyword evidence="1" id="KW-1133">Transmembrane helix</keyword>
<name>A0A1M4SY36_9SPHI</name>
<sequence length="168" mass="20377">MTSKQRLKFRQSYENNISTKLEIDKEQFYRDYYETKQPLILSIFGILMFLYGLYILFEINTIYGILIILISLFPVYRGFKRNKIVFRISKKGIWTAEFGFIYFRHIDRFEFQLHTGKFSSERIKIYMKNYKAYHMEMPFLEQHISHIDNCSELKTLITKDLQSQKMNG</sequence>
<dbReference type="RefSeq" id="WP_073225849.1">
    <property type="nucleotide sequence ID" value="NZ_FQUQ01000001.1"/>
</dbReference>
<feature type="transmembrane region" description="Helical" evidence="1">
    <location>
        <begin position="62"/>
        <end position="79"/>
    </location>
</feature>
<dbReference type="STRING" id="288992.SAMN04488522_10111"/>
<reference evidence="3" key="1">
    <citation type="submission" date="2016-11" db="EMBL/GenBank/DDBJ databases">
        <authorList>
            <person name="Varghese N."/>
            <person name="Submissions S."/>
        </authorList>
    </citation>
    <scope>NUCLEOTIDE SEQUENCE [LARGE SCALE GENOMIC DNA]</scope>
    <source>
        <strain evidence="3">DSM 16990</strain>
    </source>
</reference>
<keyword evidence="3" id="KW-1185">Reference proteome</keyword>
<evidence type="ECO:0000313" key="2">
    <source>
        <dbReference type="EMBL" id="SHE37138.1"/>
    </source>
</evidence>